<gene>
    <name evidence="4" type="ORF">BLNAU_17171</name>
</gene>
<dbReference type="InterPro" id="IPR039730">
    <property type="entry name" value="Jlp2/Ccd25"/>
</dbReference>
<feature type="compositionally biased region" description="Polar residues" evidence="2">
    <location>
        <begin position="201"/>
        <end position="211"/>
    </location>
</feature>
<feature type="compositionally biased region" description="Basic and acidic residues" evidence="2">
    <location>
        <begin position="160"/>
        <end position="183"/>
    </location>
</feature>
<evidence type="ECO:0000313" key="4">
    <source>
        <dbReference type="EMBL" id="KAK2947944.1"/>
    </source>
</evidence>
<reference evidence="4 5" key="1">
    <citation type="journal article" date="2022" name="bioRxiv">
        <title>Genomics of Preaxostyla Flagellates Illuminates Evolutionary Transitions and the Path Towards Mitochondrial Loss.</title>
        <authorList>
            <person name="Novak L.V.F."/>
            <person name="Treitli S.C."/>
            <person name="Pyrih J."/>
            <person name="Halakuc P."/>
            <person name="Pipaliya S.V."/>
            <person name="Vacek V."/>
            <person name="Brzon O."/>
            <person name="Soukal P."/>
            <person name="Eme L."/>
            <person name="Dacks J.B."/>
            <person name="Karnkowska A."/>
            <person name="Elias M."/>
            <person name="Hampl V."/>
        </authorList>
    </citation>
    <scope>NUCLEOTIDE SEQUENCE [LARGE SCALE GENOMIC DNA]</scope>
    <source>
        <strain evidence="4">NAU3</strain>
        <tissue evidence="4">Gut</tissue>
    </source>
</reference>
<dbReference type="EMBL" id="JARBJD010000188">
    <property type="protein sequence ID" value="KAK2947944.1"/>
    <property type="molecule type" value="Genomic_DNA"/>
</dbReference>
<dbReference type="Pfam" id="PF05670">
    <property type="entry name" value="NFACT-R_1"/>
    <property type="match status" value="1"/>
</dbReference>
<keyword evidence="5" id="KW-1185">Reference proteome</keyword>
<evidence type="ECO:0000256" key="2">
    <source>
        <dbReference type="SAM" id="MobiDB-lite"/>
    </source>
</evidence>
<dbReference type="PANTHER" id="PTHR13049">
    <property type="entry name" value="DUF814-RELATED"/>
    <property type="match status" value="1"/>
</dbReference>
<name>A0ABQ9X7R4_9EUKA</name>
<dbReference type="InterPro" id="IPR008532">
    <property type="entry name" value="NFACT_RNA-bd"/>
</dbReference>
<evidence type="ECO:0000256" key="1">
    <source>
        <dbReference type="ARBA" id="ARBA00008998"/>
    </source>
</evidence>
<comment type="caution">
    <text evidence="4">The sequence shown here is derived from an EMBL/GenBank/DDBJ whole genome shotgun (WGS) entry which is preliminary data.</text>
</comment>
<organism evidence="4 5">
    <name type="scientific">Blattamonas nauphoetae</name>
    <dbReference type="NCBI Taxonomy" id="2049346"/>
    <lineage>
        <taxon>Eukaryota</taxon>
        <taxon>Metamonada</taxon>
        <taxon>Preaxostyla</taxon>
        <taxon>Oxymonadida</taxon>
        <taxon>Blattamonas</taxon>
    </lineage>
</organism>
<comment type="similarity">
    <text evidence="1">Belongs to the CCDC25 family.</text>
</comment>
<sequence length="218" mass="25912">MPFFFQSCDEEYVYYMGKDQYENDELIRYMFPEDIWFHVENFSSAHVYLRHVADGRGFPVEVDPHLIPPEVLEECLQLTKANSIDGCKPPTCSVCWTLQSNLHKTGDMAPGQVGYHNRKEVYRQTVTKDNVIVKRVMKRKTEVQINLQETRAERDRQLIRREKERKAEQDLKEKERREAERLAKQQQEYAGFMNEEDMKSNTENQGKSMNQFIDDFWG</sequence>
<accession>A0ABQ9X7R4</accession>
<proteinExistence type="inferred from homology"/>
<feature type="region of interest" description="Disordered" evidence="2">
    <location>
        <begin position="160"/>
        <end position="218"/>
    </location>
</feature>
<protein>
    <submittedName>
        <fullName evidence="4">Coiled-coil protein</fullName>
    </submittedName>
</protein>
<feature type="domain" description="NFACT RNA-binding" evidence="3">
    <location>
        <begin position="1"/>
        <end position="117"/>
    </location>
</feature>
<dbReference type="Proteomes" id="UP001281761">
    <property type="component" value="Unassembled WGS sequence"/>
</dbReference>
<evidence type="ECO:0000259" key="3">
    <source>
        <dbReference type="Pfam" id="PF05670"/>
    </source>
</evidence>
<dbReference type="PANTHER" id="PTHR13049:SF2">
    <property type="entry name" value="COILED-COIL DOMAIN-CONTAINING PROTEIN 25"/>
    <property type="match status" value="1"/>
</dbReference>
<evidence type="ECO:0000313" key="5">
    <source>
        <dbReference type="Proteomes" id="UP001281761"/>
    </source>
</evidence>